<evidence type="ECO:0000256" key="4">
    <source>
        <dbReference type="ARBA" id="ARBA00022679"/>
    </source>
</evidence>
<dbReference type="GO" id="GO:0005737">
    <property type="term" value="C:cytoplasm"/>
    <property type="evidence" value="ECO:0007669"/>
    <property type="project" value="TreeGrafter"/>
</dbReference>
<evidence type="ECO:0000256" key="2">
    <source>
        <dbReference type="ARBA" id="ARBA00008420"/>
    </source>
</evidence>
<dbReference type="AlphaFoldDB" id="A0A9W8KUZ5"/>
<dbReference type="InterPro" id="IPR006001">
    <property type="entry name" value="Therm_gnt_kin"/>
</dbReference>
<evidence type="ECO:0000256" key="8">
    <source>
        <dbReference type="ARBA" id="ARBA00029835"/>
    </source>
</evidence>
<evidence type="ECO:0000256" key="1">
    <source>
        <dbReference type="ARBA" id="ARBA00004875"/>
    </source>
</evidence>
<protein>
    <recommendedName>
        <fullName evidence="3">gluconokinase</fullName>
        <ecNumber evidence="3">2.7.1.12</ecNumber>
    </recommendedName>
    <alternativeName>
        <fullName evidence="8">Gluconate kinase</fullName>
    </alternativeName>
</protein>
<sequence>MHVEGSDSVYPVRAIIVMGVGACGKSTIGSKLAHLLGDAPFIDADWLHPQQNIAKMSAGEPLGDSDRWPWLLRVRQEIGNEANKLLKARHRLLQTSPKAIGEHTGLESSPPYLYVVCGCSALKRKYREFLSQRDSDVPVDTQTHDTVFVYVDVSKQELERRLTHRTGHFFGAKLLDSQLEALEPPDNSCEAAIVVHGDNSLDEVVDDAYRKVRQYGTKNSL</sequence>
<evidence type="ECO:0000256" key="5">
    <source>
        <dbReference type="ARBA" id="ARBA00022741"/>
    </source>
</evidence>
<evidence type="ECO:0000313" key="10">
    <source>
        <dbReference type="EMBL" id="KAJ2669091.1"/>
    </source>
</evidence>
<keyword evidence="7" id="KW-0067">ATP-binding</keyword>
<proteinExistence type="inferred from homology"/>
<dbReference type="Gene3D" id="3.40.50.300">
    <property type="entry name" value="P-loop containing nucleotide triphosphate hydrolases"/>
    <property type="match status" value="1"/>
</dbReference>
<keyword evidence="6" id="KW-0418">Kinase</keyword>
<evidence type="ECO:0000256" key="9">
    <source>
        <dbReference type="ARBA" id="ARBA00048090"/>
    </source>
</evidence>
<comment type="pathway">
    <text evidence="1">Carbohydrate acid metabolism; D-gluconate degradation.</text>
</comment>
<keyword evidence="4" id="KW-0808">Transferase</keyword>
<evidence type="ECO:0000256" key="6">
    <source>
        <dbReference type="ARBA" id="ARBA00022777"/>
    </source>
</evidence>
<dbReference type="Proteomes" id="UP001151518">
    <property type="component" value="Unassembled WGS sequence"/>
</dbReference>
<keyword evidence="5" id="KW-0547">Nucleotide-binding</keyword>
<comment type="caution">
    <text evidence="10">The sequence shown here is derived from an EMBL/GenBank/DDBJ whole genome shotgun (WGS) entry which is preliminary data.</text>
</comment>
<dbReference type="GO" id="GO:0005975">
    <property type="term" value="P:carbohydrate metabolic process"/>
    <property type="evidence" value="ECO:0007669"/>
    <property type="project" value="InterPro"/>
</dbReference>
<dbReference type="OrthoDB" id="275177at2759"/>
<evidence type="ECO:0000256" key="3">
    <source>
        <dbReference type="ARBA" id="ARBA00012054"/>
    </source>
</evidence>
<dbReference type="PANTHER" id="PTHR43442:SF3">
    <property type="entry name" value="GLUCONOKINASE-RELATED"/>
    <property type="match status" value="1"/>
</dbReference>
<dbReference type="GO" id="GO:0005524">
    <property type="term" value="F:ATP binding"/>
    <property type="evidence" value="ECO:0007669"/>
    <property type="project" value="UniProtKB-KW"/>
</dbReference>
<evidence type="ECO:0000313" key="11">
    <source>
        <dbReference type="Proteomes" id="UP001151518"/>
    </source>
</evidence>
<comment type="catalytic activity">
    <reaction evidence="9">
        <text>D-gluconate + ATP = 6-phospho-D-gluconate + ADP + H(+)</text>
        <dbReference type="Rhea" id="RHEA:19433"/>
        <dbReference type="ChEBI" id="CHEBI:15378"/>
        <dbReference type="ChEBI" id="CHEBI:18391"/>
        <dbReference type="ChEBI" id="CHEBI:30616"/>
        <dbReference type="ChEBI" id="CHEBI:58759"/>
        <dbReference type="ChEBI" id="CHEBI:456216"/>
        <dbReference type="EC" id="2.7.1.12"/>
    </reaction>
</comment>
<evidence type="ECO:0000256" key="7">
    <source>
        <dbReference type="ARBA" id="ARBA00022840"/>
    </source>
</evidence>
<dbReference type="EC" id="2.7.1.12" evidence="3"/>
<reference evidence="10" key="1">
    <citation type="submission" date="2022-07" db="EMBL/GenBank/DDBJ databases">
        <title>Phylogenomic reconstructions and comparative analyses of Kickxellomycotina fungi.</title>
        <authorList>
            <person name="Reynolds N.K."/>
            <person name="Stajich J.E."/>
            <person name="Barry K."/>
            <person name="Grigoriev I.V."/>
            <person name="Crous P."/>
            <person name="Smith M.E."/>
        </authorList>
    </citation>
    <scope>NUCLEOTIDE SEQUENCE</scope>
    <source>
        <strain evidence="10">NRRL 3115</strain>
    </source>
</reference>
<organism evidence="10 11">
    <name type="scientific">Coemansia spiralis</name>
    <dbReference type="NCBI Taxonomy" id="417178"/>
    <lineage>
        <taxon>Eukaryota</taxon>
        <taxon>Fungi</taxon>
        <taxon>Fungi incertae sedis</taxon>
        <taxon>Zoopagomycota</taxon>
        <taxon>Kickxellomycotina</taxon>
        <taxon>Kickxellomycetes</taxon>
        <taxon>Kickxellales</taxon>
        <taxon>Kickxellaceae</taxon>
        <taxon>Coemansia</taxon>
    </lineage>
</organism>
<dbReference type="SUPFAM" id="SSF52540">
    <property type="entry name" value="P-loop containing nucleoside triphosphate hydrolases"/>
    <property type="match status" value="1"/>
</dbReference>
<dbReference type="InterPro" id="IPR027417">
    <property type="entry name" value="P-loop_NTPase"/>
</dbReference>
<name>A0A9W8KUZ5_9FUNG</name>
<gene>
    <name evidence="10" type="ORF">GGI25_006266</name>
</gene>
<dbReference type="PANTHER" id="PTHR43442">
    <property type="entry name" value="GLUCONOKINASE-RELATED"/>
    <property type="match status" value="1"/>
</dbReference>
<dbReference type="CDD" id="cd02021">
    <property type="entry name" value="GntK"/>
    <property type="match status" value="1"/>
</dbReference>
<dbReference type="GO" id="GO:0046316">
    <property type="term" value="F:gluconokinase activity"/>
    <property type="evidence" value="ECO:0007669"/>
    <property type="project" value="UniProtKB-EC"/>
</dbReference>
<accession>A0A9W8KUZ5</accession>
<comment type="similarity">
    <text evidence="2">Belongs to the gluconokinase GntK/GntV family.</text>
</comment>
<dbReference type="EMBL" id="JANBTW010000163">
    <property type="protein sequence ID" value="KAJ2669091.1"/>
    <property type="molecule type" value="Genomic_DNA"/>
</dbReference>